<dbReference type="EMBL" id="AYTS01000145">
    <property type="protein sequence ID" value="OOP55449.1"/>
    <property type="molecule type" value="Genomic_DNA"/>
</dbReference>
<proteinExistence type="predicted"/>
<protein>
    <submittedName>
        <fullName evidence="1">Uncharacterized protein</fullName>
    </submittedName>
</protein>
<dbReference type="AlphaFoldDB" id="A0A1V4AQR9"/>
<organism evidence="1 2">
    <name type="scientific">Candidatus Brocadia carolinensis</name>
    <dbReference type="NCBI Taxonomy" id="1004156"/>
    <lineage>
        <taxon>Bacteria</taxon>
        <taxon>Pseudomonadati</taxon>
        <taxon>Planctomycetota</taxon>
        <taxon>Candidatus Brocadiia</taxon>
        <taxon>Candidatus Brocadiales</taxon>
        <taxon>Candidatus Brocadiaceae</taxon>
        <taxon>Candidatus Brocadia</taxon>
    </lineage>
</organism>
<reference evidence="1 2" key="1">
    <citation type="journal article" date="2017" name="Water Res.">
        <title>Discovery and metagenomic analysis of an anammox bacterial enrichment related to Candidatus "Brocadia caroliniensis" in a full-scale glycerol-fed nitritation-denitritation separate centrate treatment process.</title>
        <authorList>
            <person name="Park H."/>
            <person name="Brotto A.C."/>
            <person name="van Loosdrecht M.C."/>
            <person name="Chandran K."/>
        </authorList>
    </citation>
    <scope>NUCLEOTIDE SEQUENCE [LARGE SCALE GENOMIC DNA]</scope>
    <source>
        <strain evidence="1">26THWARD</strain>
    </source>
</reference>
<accession>A0A1V4AQR9</accession>
<comment type="caution">
    <text evidence="1">The sequence shown here is derived from an EMBL/GenBank/DDBJ whole genome shotgun (WGS) entry which is preliminary data.</text>
</comment>
<name>A0A1V4AQR9_9BACT</name>
<evidence type="ECO:0000313" key="2">
    <source>
        <dbReference type="Proteomes" id="UP000189681"/>
    </source>
</evidence>
<evidence type="ECO:0000313" key="1">
    <source>
        <dbReference type="EMBL" id="OOP55449.1"/>
    </source>
</evidence>
<sequence>MFCEEILKRFGKGEKESGIEYRKLIREKSGQEKNFLDEVKYGIILGSEEFVGWVQKKFINRLSVRDKELPQKTVGGITGL</sequence>
<dbReference type="STRING" id="1004156.AYP45_14745"/>
<dbReference type="Proteomes" id="UP000189681">
    <property type="component" value="Unassembled WGS sequence"/>
</dbReference>
<gene>
    <name evidence="1" type="ORF">AYP45_14745</name>
</gene>